<dbReference type="InterPro" id="IPR007314">
    <property type="entry name" value="Cofac_haem-bd_dom"/>
</dbReference>
<feature type="region of interest" description="Disordered" evidence="1">
    <location>
        <begin position="484"/>
        <end position="527"/>
    </location>
</feature>
<gene>
    <name evidence="3" type="ORF">BQ4739_LOCUS10653</name>
</gene>
<dbReference type="AlphaFoldDB" id="A0A383VZU2"/>
<keyword evidence="4" id="KW-1185">Reference proteome</keyword>
<feature type="compositionally biased region" description="Low complexity" evidence="1">
    <location>
        <begin position="71"/>
        <end position="89"/>
    </location>
</feature>
<accession>A0A383VZU2</accession>
<organism evidence="3 4">
    <name type="scientific">Tetradesmus obliquus</name>
    <name type="common">Green alga</name>
    <name type="synonym">Acutodesmus obliquus</name>
    <dbReference type="NCBI Taxonomy" id="3088"/>
    <lineage>
        <taxon>Eukaryota</taxon>
        <taxon>Viridiplantae</taxon>
        <taxon>Chlorophyta</taxon>
        <taxon>core chlorophytes</taxon>
        <taxon>Chlorophyceae</taxon>
        <taxon>CS clade</taxon>
        <taxon>Sphaeropleales</taxon>
        <taxon>Scenedesmaceae</taxon>
        <taxon>Tetradesmus</taxon>
    </lineage>
</organism>
<feature type="compositionally biased region" description="Low complexity" evidence="1">
    <location>
        <begin position="161"/>
        <end position="218"/>
    </location>
</feature>
<dbReference type="Gene3D" id="3.40.50.11550">
    <property type="match status" value="3"/>
</dbReference>
<dbReference type="Pfam" id="PF04187">
    <property type="entry name" value="Cofac_haem_bdg"/>
    <property type="match status" value="3"/>
</dbReference>
<evidence type="ECO:0000256" key="1">
    <source>
        <dbReference type="SAM" id="MobiDB-lite"/>
    </source>
</evidence>
<dbReference type="PANTHER" id="PTHR13270">
    <property type="entry name" value="PROTEIN C20ORF116-RELATED"/>
    <property type="match status" value="1"/>
</dbReference>
<dbReference type="PANTHER" id="PTHR13270:SF13">
    <property type="entry name" value="LIMPET, ISOFORM K"/>
    <property type="match status" value="1"/>
</dbReference>
<feature type="domain" description="Haem-binding uptake Tiki superfamily ChaN" evidence="2">
    <location>
        <begin position="113"/>
        <end position="145"/>
    </location>
</feature>
<dbReference type="Proteomes" id="UP000256970">
    <property type="component" value="Unassembled WGS sequence"/>
</dbReference>
<evidence type="ECO:0000259" key="2">
    <source>
        <dbReference type="Pfam" id="PF04187"/>
    </source>
</evidence>
<proteinExistence type="predicted"/>
<dbReference type="STRING" id="3088.A0A383VZU2"/>
<evidence type="ECO:0000313" key="3">
    <source>
        <dbReference type="EMBL" id="SZX70440.1"/>
    </source>
</evidence>
<feature type="domain" description="Haem-binding uptake Tiki superfamily ChaN" evidence="2">
    <location>
        <begin position="325"/>
        <end position="473"/>
    </location>
</feature>
<name>A0A383VZU2_TETOB</name>
<feature type="region of interest" description="Disordered" evidence="1">
    <location>
        <begin position="383"/>
        <end position="420"/>
    </location>
</feature>
<sequence>MWQRSAGVLAAVLAAKAHQRCHVLAEAGVPIPAKNIYTASQQSLSPGNTTSSSANSEPAGQSSAQDLHQDPSNSSSSSSSSSKLSKWPPSLKEGTHFAVLTGDGVPARLSSIVAAMQAADVVLLGEFHDDPVAHALQLDLLKRTAKALGYQTPTQAAAAAAAAADGPAGQHGQPAMQQQQLQQDGSSKSQASRAPPAASHAAGTTQNQQQQQQQQQQQGEPVRHPLRPLVLGLEMFERDVQPVLDEYLAGSISLADLMRDGRPWPNYRRDYQPLVDFCKGLAALHNNTAAAAAAAAAAAGVQGGSYSSASDTSAPTPADSSSSSRNCVRVIAANAPRRYVSLAGRAGRQALLQLPPAAQQFLAPLPYAQPSQEYVAKVTGSMRQAAADMQRHREQQQQQQQQQQPAADSGAAAMRHSSTPAPAAAAAAAAAGGPADGGACPYIGFNVSSNFLDAQCLWDSTMAHSIAQQLTAGAANTVTPAAAAGSNTASSTAGNTCGSTASSTASSTTGSTLSGTSQQQQPQQQRGPLVVHVCGKFHAEHHLGIPEHLQLYAPGARVVVVTFVPADSMTMEQQQLEAAGLLGSADFVVLTDGRLPRSFASVHPV</sequence>
<feature type="compositionally biased region" description="Polar residues" evidence="1">
    <location>
        <begin position="41"/>
        <end position="66"/>
    </location>
</feature>
<evidence type="ECO:0000313" key="4">
    <source>
        <dbReference type="Proteomes" id="UP000256970"/>
    </source>
</evidence>
<dbReference type="EMBL" id="FNXT01000989">
    <property type="protein sequence ID" value="SZX70440.1"/>
    <property type="molecule type" value="Genomic_DNA"/>
</dbReference>
<protein>
    <recommendedName>
        <fullName evidence="2">Haem-binding uptake Tiki superfamily ChaN domain-containing protein</fullName>
    </recommendedName>
</protein>
<feature type="domain" description="Haem-binding uptake Tiki superfamily ChaN" evidence="2">
    <location>
        <begin position="209"/>
        <end position="311"/>
    </location>
</feature>
<feature type="region of interest" description="Disordered" evidence="1">
    <location>
        <begin position="41"/>
        <end position="89"/>
    </location>
</feature>
<feature type="region of interest" description="Disordered" evidence="1">
    <location>
        <begin position="303"/>
        <end position="325"/>
    </location>
</feature>
<feature type="compositionally biased region" description="Low complexity" evidence="1">
    <location>
        <begin position="307"/>
        <end position="324"/>
    </location>
</feature>
<dbReference type="SUPFAM" id="SSF159501">
    <property type="entry name" value="EreA/ChaN-like"/>
    <property type="match status" value="4"/>
</dbReference>
<feature type="compositionally biased region" description="Low complexity" evidence="1">
    <location>
        <begin position="484"/>
        <end position="525"/>
    </location>
</feature>
<reference evidence="3 4" key="1">
    <citation type="submission" date="2016-10" db="EMBL/GenBank/DDBJ databases">
        <authorList>
            <person name="Cai Z."/>
        </authorList>
    </citation>
    <scope>NUCLEOTIDE SEQUENCE [LARGE SCALE GENOMIC DNA]</scope>
</reference>
<feature type="region of interest" description="Disordered" evidence="1">
    <location>
        <begin position="161"/>
        <end position="223"/>
    </location>
</feature>
<dbReference type="CDD" id="cd14727">
    <property type="entry name" value="ChanN-like"/>
    <property type="match status" value="1"/>
</dbReference>